<evidence type="ECO:0000313" key="1">
    <source>
        <dbReference type="EMBL" id="AWG24756.1"/>
    </source>
</evidence>
<accession>A0A2S1LMC0</accession>
<dbReference type="OrthoDB" id="1446962at2"/>
<evidence type="ECO:0000313" key="2">
    <source>
        <dbReference type="Proteomes" id="UP000244677"/>
    </source>
</evidence>
<dbReference type="RefSeq" id="WP_108736386.1">
    <property type="nucleotide sequence ID" value="NZ_CP020919.1"/>
</dbReference>
<organism evidence="1 2">
    <name type="scientific">Flavobacterium kingsejongi</name>
    <dbReference type="NCBI Taxonomy" id="1678728"/>
    <lineage>
        <taxon>Bacteria</taxon>
        <taxon>Pseudomonadati</taxon>
        <taxon>Bacteroidota</taxon>
        <taxon>Flavobacteriia</taxon>
        <taxon>Flavobacteriales</taxon>
        <taxon>Flavobacteriaceae</taxon>
        <taxon>Flavobacterium</taxon>
    </lineage>
</organism>
<dbReference type="EMBL" id="CP020919">
    <property type="protein sequence ID" value="AWG24756.1"/>
    <property type="molecule type" value="Genomic_DNA"/>
</dbReference>
<reference evidence="1 2" key="1">
    <citation type="submission" date="2017-04" db="EMBL/GenBank/DDBJ databases">
        <title>Complete genome sequence of Flavobacterium kingsejong AJ004.</title>
        <authorList>
            <person name="Lee P.C."/>
        </authorList>
    </citation>
    <scope>NUCLEOTIDE SEQUENCE [LARGE SCALE GENOMIC DNA]</scope>
    <source>
        <strain evidence="1 2">AJ004</strain>
    </source>
</reference>
<keyword evidence="2" id="KW-1185">Reference proteome</keyword>
<name>A0A2S1LMC0_9FLAO</name>
<protein>
    <submittedName>
        <fullName evidence="1">Uncharacterized protein</fullName>
    </submittedName>
</protein>
<dbReference type="AlphaFoldDB" id="A0A2S1LMC0"/>
<gene>
    <name evidence="1" type="ORF">FK004_05690</name>
</gene>
<dbReference type="Proteomes" id="UP000244677">
    <property type="component" value="Chromosome"/>
</dbReference>
<sequence length="110" mass="12361">MNAEKKSKVAPFHWDTLKEAAGYLSPFNTATQSQALEISFNNYTDLMTTTGSLLETCCNALRFGGNTPENQPQEICLDVANVLELVQKLLPFSEMEFLDRLTLRESKPED</sequence>
<proteinExistence type="predicted"/>
<dbReference type="KEGG" id="fki:FK004_05690"/>